<proteinExistence type="predicted"/>
<dbReference type="Proteomes" id="UP001295684">
    <property type="component" value="Unassembled WGS sequence"/>
</dbReference>
<dbReference type="AlphaFoldDB" id="A0AAD1U447"/>
<reference evidence="1" key="1">
    <citation type="submission" date="2023-07" db="EMBL/GenBank/DDBJ databases">
        <authorList>
            <consortium name="AG Swart"/>
            <person name="Singh M."/>
            <person name="Singh A."/>
            <person name="Seah K."/>
            <person name="Emmerich C."/>
        </authorList>
    </citation>
    <scope>NUCLEOTIDE SEQUENCE</scope>
    <source>
        <strain evidence="1">DP1</strain>
    </source>
</reference>
<organism evidence="1 2">
    <name type="scientific">Euplotes crassus</name>
    <dbReference type="NCBI Taxonomy" id="5936"/>
    <lineage>
        <taxon>Eukaryota</taxon>
        <taxon>Sar</taxon>
        <taxon>Alveolata</taxon>
        <taxon>Ciliophora</taxon>
        <taxon>Intramacronucleata</taxon>
        <taxon>Spirotrichea</taxon>
        <taxon>Hypotrichia</taxon>
        <taxon>Euplotida</taxon>
        <taxon>Euplotidae</taxon>
        <taxon>Moneuplotes</taxon>
    </lineage>
</organism>
<gene>
    <name evidence="1" type="ORF">ECRASSUSDP1_LOCUS2874</name>
</gene>
<dbReference type="EMBL" id="CAMPGE010002752">
    <property type="protein sequence ID" value="CAI2361563.1"/>
    <property type="molecule type" value="Genomic_DNA"/>
</dbReference>
<sequence>MESENYASLINEDNDNDKLSINSVNEFLTQKNILVEDKGSAKSNESGYKFLNSKEKLSVELGEDSEQEESLCRSDLIADMAVKQLTVPKAIMNRSKLINSPKKKTSRSKSTFYHQDVAKMLAVRKIITEAEKKLDSCQILKIIQKK</sequence>
<evidence type="ECO:0000313" key="1">
    <source>
        <dbReference type="EMBL" id="CAI2361563.1"/>
    </source>
</evidence>
<name>A0AAD1U447_EUPCR</name>
<evidence type="ECO:0000313" key="2">
    <source>
        <dbReference type="Proteomes" id="UP001295684"/>
    </source>
</evidence>
<accession>A0AAD1U447</accession>
<keyword evidence="2" id="KW-1185">Reference proteome</keyword>
<protein>
    <submittedName>
        <fullName evidence="1">Uncharacterized protein</fullName>
    </submittedName>
</protein>
<comment type="caution">
    <text evidence="1">The sequence shown here is derived from an EMBL/GenBank/DDBJ whole genome shotgun (WGS) entry which is preliminary data.</text>
</comment>